<evidence type="ECO:0008006" key="3">
    <source>
        <dbReference type="Google" id="ProtNLM"/>
    </source>
</evidence>
<name>A0ABN9W8F9_9DINO</name>
<organism evidence="1 2">
    <name type="scientific">Prorocentrum cordatum</name>
    <dbReference type="NCBI Taxonomy" id="2364126"/>
    <lineage>
        <taxon>Eukaryota</taxon>
        <taxon>Sar</taxon>
        <taxon>Alveolata</taxon>
        <taxon>Dinophyceae</taxon>
        <taxon>Prorocentrales</taxon>
        <taxon>Prorocentraceae</taxon>
        <taxon>Prorocentrum</taxon>
    </lineage>
</organism>
<feature type="non-terminal residue" evidence="1">
    <location>
        <position position="478"/>
    </location>
</feature>
<gene>
    <name evidence="1" type="ORF">PCOR1329_LOCUS64641</name>
</gene>
<proteinExistence type="predicted"/>
<feature type="non-terminal residue" evidence="1">
    <location>
        <position position="1"/>
    </location>
</feature>
<comment type="caution">
    <text evidence="1">The sequence shown here is derived from an EMBL/GenBank/DDBJ whole genome shotgun (WGS) entry which is preliminary data.</text>
</comment>
<evidence type="ECO:0000313" key="1">
    <source>
        <dbReference type="EMBL" id="CAK0881973.1"/>
    </source>
</evidence>
<accession>A0ABN9W8F9</accession>
<protein>
    <recommendedName>
        <fullName evidence="3">Reverse transcriptase Ty1/copia-type domain-containing protein</fullName>
    </recommendedName>
</protein>
<dbReference type="EMBL" id="CAUYUJ010018251">
    <property type="protein sequence ID" value="CAK0881973.1"/>
    <property type="molecule type" value="Genomic_DNA"/>
</dbReference>
<dbReference type="Proteomes" id="UP001189429">
    <property type="component" value="Unassembled WGS sequence"/>
</dbReference>
<evidence type="ECO:0000313" key="2">
    <source>
        <dbReference type="Proteomes" id="UP001189429"/>
    </source>
</evidence>
<reference evidence="1" key="1">
    <citation type="submission" date="2023-10" db="EMBL/GenBank/DDBJ databases">
        <authorList>
            <person name="Chen Y."/>
            <person name="Shah S."/>
            <person name="Dougan E. K."/>
            <person name="Thang M."/>
            <person name="Chan C."/>
        </authorList>
    </citation>
    <scope>NUCLEOTIDE SEQUENCE [LARGE SCALE GENOMIC DNA]</scope>
</reference>
<keyword evidence="2" id="KW-1185">Reference proteome</keyword>
<sequence length="478" mass="54167">ARYQSVFGARSGERLDHTLAKRCRGEERRQLEGFQVFDRVPKNSAKGKRARGKWVDDERCDEDVTESVRSRSVAMHFAWDVRDDTFAGTPSLAAFRLVVSSASSLYSTGVGYDGMIALYDVSVAFFRAYIDKDVHVVMEKGGFTRTKVTAQVYYYQERLLMVIVHGDDFLAGGKTESLDWLDEWDHWDGLLGAEHATAYRSMAPTALCVAHDRFDIQLAVGYLMRGMVAPTWHRGLLLQRLASYLEQHLQFELFFEFRRMPEVIVAEVDSDWASEPGRRGVWLRGVMLKMGLEMTLQVNADSSGAKGIASRLGGGKGRHLETKRFWVQERVRDKTISMAKIHADTNRADMKTESLEGPRFLKLLAMLPLRTRSGRRTVMFELTLAIAFLSAWIGHRVYKAPMRLLMCLWELVGDGGDQIVQVEAPPGDEHLAIVESGVSRHTHTTPIMHCWTWGAAELRDECLRLGIYRGQLTAQMIK</sequence>